<protein>
    <submittedName>
        <fullName evidence="1">Uncharacterized protein</fullName>
    </submittedName>
</protein>
<reference evidence="2" key="1">
    <citation type="submission" date="2017-02" db="EMBL/GenBank/DDBJ databases">
        <authorList>
            <person name="Varghese N."/>
            <person name="Submissions S."/>
        </authorList>
    </citation>
    <scope>NUCLEOTIDE SEQUENCE [LARGE SCALE GENOMIC DNA]</scope>
    <source>
        <strain evidence="2">DSM 22720</strain>
    </source>
</reference>
<dbReference type="Proteomes" id="UP000190162">
    <property type="component" value="Unassembled WGS sequence"/>
</dbReference>
<evidence type="ECO:0000313" key="1">
    <source>
        <dbReference type="EMBL" id="SKA59526.1"/>
    </source>
</evidence>
<name>A0A1T4V3K2_9GAMM</name>
<organism evidence="1 2">
    <name type="scientific">Enterovibrio nigricans DSM 22720</name>
    <dbReference type="NCBI Taxonomy" id="1121868"/>
    <lineage>
        <taxon>Bacteria</taxon>
        <taxon>Pseudomonadati</taxon>
        <taxon>Pseudomonadota</taxon>
        <taxon>Gammaproteobacteria</taxon>
        <taxon>Vibrionales</taxon>
        <taxon>Vibrionaceae</taxon>
        <taxon>Enterovibrio</taxon>
    </lineage>
</organism>
<dbReference type="AlphaFoldDB" id="A0A1T4V3K2"/>
<proteinExistence type="predicted"/>
<accession>A0A1T4V3K2</accession>
<keyword evidence="2" id="KW-1185">Reference proteome</keyword>
<dbReference type="EMBL" id="FUXU01000046">
    <property type="protein sequence ID" value="SKA59526.1"/>
    <property type="molecule type" value="Genomic_DNA"/>
</dbReference>
<evidence type="ECO:0000313" key="2">
    <source>
        <dbReference type="Proteomes" id="UP000190162"/>
    </source>
</evidence>
<dbReference type="OrthoDB" id="5917928at2"/>
<dbReference type="RefSeq" id="WP_078753379.1">
    <property type="nucleotide sequence ID" value="NZ_FUXU01000046.1"/>
</dbReference>
<sequence>MTTRIEINSDDWTLISSEAAGYMENEGGSVATFRVEDAKPDAAEKWGHSIGLYDAKGWSRAVAKPIYARSVTAKTHLIVTEG</sequence>
<gene>
    <name evidence="1" type="ORF">SAMN02745132_03138</name>
</gene>